<protein>
    <submittedName>
        <fullName evidence="5">Calcium-binding protein</fullName>
    </submittedName>
</protein>
<organism evidence="5 6">
    <name type="scientific">Roseinatronobacter alkalisoli</name>
    <dbReference type="NCBI Taxonomy" id="3028235"/>
    <lineage>
        <taxon>Bacteria</taxon>
        <taxon>Pseudomonadati</taxon>
        <taxon>Pseudomonadota</taxon>
        <taxon>Alphaproteobacteria</taxon>
        <taxon>Rhodobacterales</taxon>
        <taxon>Paracoccaceae</taxon>
        <taxon>Roseinatronobacter</taxon>
    </lineage>
</organism>
<feature type="signal peptide" evidence="4">
    <location>
        <begin position="1"/>
        <end position="24"/>
    </location>
</feature>
<keyword evidence="4" id="KW-0732">Signal</keyword>
<dbReference type="PANTHER" id="PTHR38340">
    <property type="entry name" value="S-LAYER PROTEIN"/>
    <property type="match status" value="1"/>
</dbReference>
<dbReference type="InterPro" id="IPR011049">
    <property type="entry name" value="Serralysin-like_metalloprot_C"/>
</dbReference>
<gene>
    <name evidence="5" type="ORF">PUT78_10515</name>
</gene>
<reference evidence="5" key="1">
    <citation type="submission" date="2023-02" db="EMBL/GenBank/DDBJ databases">
        <title>Description of Roseinatronobacter alkalisoli sp. nov., an alkaliphilic bacerium isolated from soda soil.</title>
        <authorList>
            <person name="Wei W."/>
        </authorList>
    </citation>
    <scope>NUCLEOTIDE SEQUENCE</scope>
    <source>
        <strain evidence="5">HJB301</strain>
    </source>
</reference>
<dbReference type="Gene3D" id="2.150.10.10">
    <property type="entry name" value="Serralysin-like metalloprotease, C-terminal"/>
    <property type="match status" value="2"/>
</dbReference>
<feature type="region of interest" description="Disordered" evidence="3">
    <location>
        <begin position="26"/>
        <end position="57"/>
    </location>
</feature>
<comment type="caution">
    <text evidence="5">The sequence shown here is derived from an EMBL/GenBank/DDBJ whole genome shotgun (WGS) entry which is preliminary data.</text>
</comment>
<dbReference type="InterPro" id="IPR050557">
    <property type="entry name" value="RTX_toxin/Mannuronan_C5-epim"/>
</dbReference>
<proteinExistence type="predicted"/>
<dbReference type="InterPro" id="IPR018511">
    <property type="entry name" value="Hemolysin-typ_Ca-bd_CS"/>
</dbReference>
<comment type="subcellular location">
    <subcellularLocation>
        <location evidence="1">Secreted</location>
    </subcellularLocation>
</comment>
<dbReference type="InterPro" id="IPR001343">
    <property type="entry name" value="Hemolysn_Ca-bd"/>
</dbReference>
<feature type="chain" id="PRO_5045879724" evidence="4">
    <location>
        <begin position="25"/>
        <end position="342"/>
    </location>
</feature>
<dbReference type="Pfam" id="PF00353">
    <property type="entry name" value="HemolysinCabind"/>
    <property type="match status" value="3"/>
</dbReference>
<dbReference type="PRINTS" id="PR00313">
    <property type="entry name" value="CABNDNGRPT"/>
</dbReference>
<evidence type="ECO:0000313" key="6">
    <source>
        <dbReference type="Proteomes" id="UP001431784"/>
    </source>
</evidence>
<accession>A0ABT5TBI6</accession>
<evidence type="ECO:0000256" key="1">
    <source>
        <dbReference type="ARBA" id="ARBA00004613"/>
    </source>
</evidence>
<dbReference type="EMBL" id="JAQZSM010000008">
    <property type="protein sequence ID" value="MDD7971537.1"/>
    <property type="molecule type" value="Genomic_DNA"/>
</dbReference>
<dbReference type="Proteomes" id="UP001431784">
    <property type="component" value="Unassembled WGS sequence"/>
</dbReference>
<keyword evidence="2" id="KW-0964">Secreted</keyword>
<evidence type="ECO:0000256" key="3">
    <source>
        <dbReference type="SAM" id="MobiDB-lite"/>
    </source>
</evidence>
<dbReference type="PROSITE" id="PS00330">
    <property type="entry name" value="HEMOLYSIN_CALCIUM"/>
    <property type="match status" value="1"/>
</dbReference>
<evidence type="ECO:0000313" key="5">
    <source>
        <dbReference type="EMBL" id="MDD7971537.1"/>
    </source>
</evidence>
<dbReference type="SUPFAM" id="SSF51120">
    <property type="entry name" value="beta-Roll"/>
    <property type="match status" value="1"/>
</dbReference>
<keyword evidence="6" id="KW-1185">Reference proteome</keyword>
<sequence length="342" mass="34741">MLMFMGLFGALLAGVAADSMLASARDSESHDNDSPDDAYNTAPDSDDAQASLSAGNVLGGTGDSLDDMFGATPDSDMPETEAVPSFFPAPDVAGLFDDLDERIHSSDAFIQPEPGQPVHLTGGDSPALLQGGALDDTLTGGAGNDTLLGHGGDDWLQAGQGATHMNGGTGNDTLIGGAGNDTLIGGDGDDLLIAGAGNNTLNAGVGNDTLIGVALDHNGNDISGRNFLNGGDGDDILIAGQGDYLNGGDGADTFALGDWLQGNAPVTIVDYNPQDDQIVLHYDPARLAMPELQVQFSATDPDTAQIWLQGHLIANVANGAGLTAQDIALVAKYPDMTHIAAA</sequence>
<dbReference type="PANTHER" id="PTHR38340:SF1">
    <property type="entry name" value="S-LAYER PROTEIN"/>
    <property type="match status" value="1"/>
</dbReference>
<evidence type="ECO:0000256" key="4">
    <source>
        <dbReference type="SAM" id="SignalP"/>
    </source>
</evidence>
<dbReference type="RefSeq" id="WP_274352219.1">
    <property type="nucleotide sequence ID" value="NZ_JAQZSM010000008.1"/>
</dbReference>
<name>A0ABT5TBI6_9RHOB</name>
<evidence type="ECO:0000256" key="2">
    <source>
        <dbReference type="ARBA" id="ARBA00022525"/>
    </source>
</evidence>